<keyword evidence="1" id="KW-0472">Membrane</keyword>
<organism evidence="2 3">
    <name type="scientific">Halomonas koreensis</name>
    <dbReference type="NCBI Taxonomy" id="245385"/>
    <lineage>
        <taxon>Bacteria</taxon>
        <taxon>Pseudomonadati</taxon>
        <taxon>Pseudomonadota</taxon>
        <taxon>Gammaproteobacteria</taxon>
        <taxon>Oceanospirillales</taxon>
        <taxon>Halomonadaceae</taxon>
        <taxon>Halomonas</taxon>
    </lineage>
</organism>
<dbReference type="RefSeq" id="WP_309653470.1">
    <property type="nucleotide sequence ID" value="NZ_JARWAK010000012.1"/>
</dbReference>
<dbReference type="NCBIfam" id="TIGR02532">
    <property type="entry name" value="IV_pilin_GFxxxE"/>
    <property type="match status" value="1"/>
</dbReference>
<gene>
    <name evidence="2" type="primary">pilV</name>
    <name evidence="2" type="ORF">QC818_13955</name>
</gene>
<name>A0ABU1G4Q3_9GAMM</name>
<dbReference type="Pfam" id="PF07963">
    <property type="entry name" value="N_methyl"/>
    <property type="match status" value="1"/>
</dbReference>
<keyword evidence="3" id="KW-1185">Reference proteome</keyword>
<keyword evidence="1" id="KW-1133">Transmembrane helix</keyword>
<dbReference type="EMBL" id="JARWAK010000012">
    <property type="protein sequence ID" value="MDR5867891.1"/>
    <property type="molecule type" value="Genomic_DNA"/>
</dbReference>
<dbReference type="NCBIfam" id="TIGR02523">
    <property type="entry name" value="type_IV_pilV"/>
    <property type="match status" value="1"/>
</dbReference>
<keyword evidence="1" id="KW-0812">Transmembrane</keyword>
<evidence type="ECO:0000313" key="2">
    <source>
        <dbReference type="EMBL" id="MDR5867891.1"/>
    </source>
</evidence>
<sequence length="168" mass="17982">MTSSSGRTASQEGFTLLEVLIALVVLGLGLLGLAALQVNALQSASVSYQRSIATLAAQDVAERLWGYLLASDDYYGEPDNTLRAIKCPDDDAGDSELDAIETAWAAEWAPAGAKPWAIPWQDDATKIDIAEVSACEYRITLSWVDDRLASDEGDISTLTYRLGLPAEG</sequence>
<proteinExistence type="predicted"/>
<evidence type="ECO:0000313" key="3">
    <source>
        <dbReference type="Proteomes" id="UP001264519"/>
    </source>
</evidence>
<dbReference type="InterPro" id="IPR013362">
    <property type="entry name" value="Pilus_4_PilV"/>
</dbReference>
<reference evidence="2 3" key="1">
    <citation type="submission" date="2023-04" db="EMBL/GenBank/DDBJ databases">
        <title>A long-awaited taxogenomic arrangement of the family Halomonadaceae.</title>
        <authorList>
            <person name="De La Haba R."/>
            <person name="Chuvochina M."/>
            <person name="Wittouck S."/>
            <person name="Arahal D.R."/>
            <person name="Sanchez-Porro C."/>
            <person name="Hugenholtz P."/>
            <person name="Ventosa A."/>
        </authorList>
    </citation>
    <scope>NUCLEOTIDE SEQUENCE [LARGE SCALE GENOMIC DNA]</scope>
    <source>
        <strain evidence="2 3">DSM 23530</strain>
    </source>
</reference>
<comment type="caution">
    <text evidence="2">The sequence shown here is derived from an EMBL/GenBank/DDBJ whole genome shotgun (WGS) entry which is preliminary data.</text>
</comment>
<dbReference type="InterPro" id="IPR012902">
    <property type="entry name" value="N_methyl_site"/>
</dbReference>
<dbReference type="Proteomes" id="UP001264519">
    <property type="component" value="Unassembled WGS sequence"/>
</dbReference>
<feature type="transmembrane region" description="Helical" evidence="1">
    <location>
        <begin position="20"/>
        <end position="41"/>
    </location>
</feature>
<dbReference type="PROSITE" id="PS00409">
    <property type="entry name" value="PROKAR_NTER_METHYL"/>
    <property type="match status" value="1"/>
</dbReference>
<accession>A0ABU1G4Q3</accession>
<protein>
    <submittedName>
        <fullName evidence="2">Type IV pilus modification protein PilV</fullName>
    </submittedName>
</protein>
<evidence type="ECO:0000256" key="1">
    <source>
        <dbReference type="SAM" id="Phobius"/>
    </source>
</evidence>